<dbReference type="PANTHER" id="PTHR35446">
    <property type="entry name" value="SI:CH211-175M2.5"/>
    <property type="match status" value="1"/>
</dbReference>
<proteinExistence type="predicted"/>
<evidence type="ECO:0000313" key="2">
    <source>
        <dbReference type="EMBL" id="GGI01147.1"/>
    </source>
</evidence>
<dbReference type="EMBL" id="BMFW01000032">
    <property type="protein sequence ID" value="GGI01147.1"/>
    <property type="molecule type" value="Genomic_DNA"/>
</dbReference>
<dbReference type="InterPro" id="IPR003779">
    <property type="entry name" value="CMD-like"/>
</dbReference>
<comment type="caution">
    <text evidence="2">The sequence shown here is derived from an EMBL/GenBank/DDBJ whole genome shotgun (WGS) entry which is preliminary data.</text>
</comment>
<dbReference type="Gene3D" id="1.20.1290.10">
    <property type="entry name" value="AhpD-like"/>
    <property type="match status" value="1"/>
</dbReference>
<gene>
    <name evidence="2" type="ORF">GCM10007170_39920</name>
</gene>
<keyword evidence="3" id="KW-1185">Reference proteome</keyword>
<sequence length="182" mass="19354">MPRIPAHSLETAPQESKDLAATMQRRMGKLLNIHAGMAHSPVVIAAYDGISQAITTHGSFDARTKEAIALAVGNQNDCDYCQGAHTVSGRKAGLTEEQIIAIRAGEVDFDPKLAAITEVAREAAARTGNVSEAVWQAALDAGWTDEELAEAYAHIAANLFTNYFNHYAGTELDVPAAPPLNA</sequence>
<organism evidence="2 3">
    <name type="scientific">Arthrobacter liuii</name>
    <dbReference type="NCBI Taxonomy" id="1476996"/>
    <lineage>
        <taxon>Bacteria</taxon>
        <taxon>Bacillati</taxon>
        <taxon>Actinomycetota</taxon>
        <taxon>Actinomycetes</taxon>
        <taxon>Micrococcales</taxon>
        <taxon>Micrococcaceae</taxon>
        <taxon>Arthrobacter</taxon>
    </lineage>
</organism>
<dbReference type="InterPro" id="IPR004675">
    <property type="entry name" value="AhpD_core"/>
</dbReference>
<dbReference type="PANTHER" id="PTHR35446:SF3">
    <property type="entry name" value="CMD DOMAIN-CONTAINING PROTEIN"/>
    <property type="match status" value="1"/>
</dbReference>
<reference evidence="3" key="1">
    <citation type="journal article" date="2019" name="Int. J. Syst. Evol. Microbiol.">
        <title>The Global Catalogue of Microorganisms (GCM) 10K type strain sequencing project: providing services to taxonomists for standard genome sequencing and annotation.</title>
        <authorList>
            <consortium name="The Broad Institute Genomics Platform"/>
            <consortium name="The Broad Institute Genome Sequencing Center for Infectious Disease"/>
            <person name="Wu L."/>
            <person name="Ma J."/>
        </authorList>
    </citation>
    <scope>NUCLEOTIDE SEQUENCE [LARGE SCALE GENOMIC DNA]</scope>
    <source>
        <strain evidence="3">CGMCC 1.12778</strain>
    </source>
</reference>
<name>A0ABQ2B0U5_9MICC</name>
<dbReference type="Pfam" id="PF02627">
    <property type="entry name" value="CMD"/>
    <property type="match status" value="1"/>
</dbReference>
<dbReference type="Proteomes" id="UP000643279">
    <property type="component" value="Unassembled WGS sequence"/>
</dbReference>
<dbReference type="SUPFAM" id="SSF69118">
    <property type="entry name" value="AhpD-like"/>
    <property type="match status" value="1"/>
</dbReference>
<feature type="domain" description="Carboxymuconolactone decarboxylase-like" evidence="1">
    <location>
        <begin position="45"/>
        <end position="121"/>
    </location>
</feature>
<evidence type="ECO:0000259" key="1">
    <source>
        <dbReference type="Pfam" id="PF02627"/>
    </source>
</evidence>
<dbReference type="RefSeq" id="WP_188573271.1">
    <property type="nucleotide sequence ID" value="NZ_BMFW01000032.1"/>
</dbReference>
<dbReference type="NCBIfam" id="TIGR00778">
    <property type="entry name" value="ahpD_dom"/>
    <property type="match status" value="1"/>
</dbReference>
<dbReference type="InterPro" id="IPR029032">
    <property type="entry name" value="AhpD-like"/>
</dbReference>
<accession>A0ABQ2B0U5</accession>
<evidence type="ECO:0000313" key="3">
    <source>
        <dbReference type="Proteomes" id="UP000643279"/>
    </source>
</evidence>
<protein>
    <submittedName>
        <fullName evidence="2">Alkyl hydroperoxide reductase AhpD</fullName>
    </submittedName>
</protein>